<name>A0ABD1IPF2_SALDI</name>
<evidence type="ECO:0000313" key="1">
    <source>
        <dbReference type="EMBL" id="KAL1569724.1"/>
    </source>
</evidence>
<dbReference type="EMBL" id="JBEAFC010000001">
    <property type="protein sequence ID" value="KAL1569724.1"/>
    <property type="molecule type" value="Genomic_DNA"/>
</dbReference>
<sequence length="119" mass="13383">MYKIRRGGHVSAKTTRPQEVSAVLLLLHVYRLEEACDLIPRHLNGDPCRGREARPAYLSKKTPILTKLQGNALGEGAVVVFPLVLDEEKPTESVPASWLDLKVRDRSREIESEIRLLLS</sequence>
<keyword evidence="2" id="KW-1185">Reference proteome</keyword>
<reference evidence="1 2" key="1">
    <citation type="submission" date="2024-06" db="EMBL/GenBank/DDBJ databases">
        <title>A chromosome level genome sequence of Diviner's sage (Salvia divinorum).</title>
        <authorList>
            <person name="Ford S.A."/>
            <person name="Ro D.-K."/>
            <person name="Ness R.W."/>
            <person name="Phillips M.A."/>
        </authorList>
    </citation>
    <scope>NUCLEOTIDE SEQUENCE [LARGE SCALE GENOMIC DNA]</scope>
    <source>
        <strain evidence="1">SAF-2024a</strain>
        <tissue evidence="1">Leaf</tissue>
    </source>
</reference>
<gene>
    <name evidence="1" type="ORF">AAHA92_01166</name>
</gene>
<comment type="caution">
    <text evidence="1">The sequence shown here is derived from an EMBL/GenBank/DDBJ whole genome shotgun (WGS) entry which is preliminary data.</text>
</comment>
<dbReference type="Proteomes" id="UP001567538">
    <property type="component" value="Unassembled WGS sequence"/>
</dbReference>
<organism evidence="1 2">
    <name type="scientific">Salvia divinorum</name>
    <name type="common">Maria pastora</name>
    <name type="synonym">Diviner's sage</name>
    <dbReference type="NCBI Taxonomy" id="28513"/>
    <lineage>
        <taxon>Eukaryota</taxon>
        <taxon>Viridiplantae</taxon>
        <taxon>Streptophyta</taxon>
        <taxon>Embryophyta</taxon>
        <taxon>Tracheophyta</taxon>
        <taxon>Spermatophyta</taxon>
        <taxon>Magnoliopsida</taxon>
        <taxon>eudicotyledons</taxon>
        <taxon>Gunneridae</taxon>
        <taxon>Pentapetalae</taxon>
        <taxon>asterids</taxon>
        <taxon>lamiids</taxon>
        <taxon>Lamiales</taxon>
        <taxon>Lamiaceae</taxon>
        <taxon>Nepetoideae</taxon>
        <taxon>Mentheae</taxon>
        <taxon>Salviinae</taxon>
        <taxon>Salvia</taxon>
        <taxon>Salvia subgen. Calosphace</taxon>
    </lineage>
</organism>
<protein>
    <submittedName>
        <fullName evidence="1">Uncharacterized protein</fullName>
    </submittedName>
</protein>
<dbReference type="AlphaFoldDB" id="A0ABD1IPF2"/>
<accession>A0ABD1IPF2</accession>
<evidence type="ECO:0000313" key="2">
    <source>
        <dbReference type="Proteomes" id="UP001567538"/>
    </source>
</evidence>
<proteinExistence type="predicted"/>